<dbReference type="Gene3D" id="1.10.10.160">
    <property type="match status" value="1"/>
</dbReference>
<evidence type="ECO:0000259" key="13">
    <source>
        <dbReference type="PROSITE" id="PS51217"/>
    </source>
</evidence>
<keyword evidence="6 11" id="KW-0238">DNA-binding</keyword>
<evidence type="ECO:0000259" key="12">
    <source>
        <dbReference type="PROSITE" id="PS51198"/>
    </source>
</evidence>
<dbReference type="KEGG" id="ifn:GM661_14300"/>
<evidence type="ECO:0000313" key="15">
    <source>
        <dbReference type="Proteomes" id="UP000665020"/>
    </source>
</evidence>
<dbReference type="InterPro" id="IPR014017">
    <property type="entry name" value="DNA_helicase_UvrD-like_C"/>
</dbReference>
<evidence type="ECO:0000313" key="14">
    <source>
        <dbReference type="EMBL" id="QTL99047.1"/>
    </source>
</evidence>
<evidence type="ECO:0000256" key="2">
    <source>
        <dbReference type="ARBA" id="ARBA00022741"/>
    </source>
</evidence>
<dbReference type="FunFam" id="1.10.486.10:FF:000003">
    <property type="entry name" value="ATP-dependent DNA helicase"/>
    <property type="match status" value="1"/>
</dbReference>
<reference evidence="14" key="1">
    <citation type="submission" date="2019-12" db="EMBL/GenBank/DDBJ databases">
        <authorList>
            <person name="zhang j."/>
            <person name="sun C.M."/>
        </authorList>
    </citation>
    <scope>NUCLEOTIDE SEQUENCE</scope>
    <source>
        <strain evidence="14">NS-1</strain>
    </source>
</reference>
<name>A0A8A7KJN3_9FIRM</name>
<dbReference type="Pfam" id="PF21196">
    <property type="entry name" value="PcrA_UvrD_tudor"/>
    <property type="match status" value="1"/>
</dbReference>
<dbReference type="FunFam" id="1.10.10.160:FF:000001">
    <property type="entry name" value="ATP-dependent DNA helicase"/>
    <property type="match status" value="1"/>
</dbReference>
<feature type="domain" description="UvrD-like helicase C-terminal" evidence="13">
    <location>
        <begin position="288"/>
        <end position="562"/>
    </location>
</feature>
<keyword evidence="5 10" id="KW-0067">ATP-binding</keyword>
<evidence type="ECO:0000256" key="6">
    <source>
        <dbReference type="ARBA" id="ARBA00023125"/>
    </source>
</evidence>
<comment type="catalytic activity">
    <reaction evidence="9 11">
        <text>ATP + H2O = ADP + phosphate + H(+)</text>
        <dbReference type="Rhea" id="RHEA:13065"/>
        <dbReference type="ChEBI" id="CHEBI:15377"/>
        <dbReference type="ChEBI" id="CHEBI:15378"/>
        <dbReference type="ChEBI" id="CHEBI:30616"/>
        <dbReference type="ChEBI" id="CHEBI:43474"/>
        <dbReference type="ChEBI" id="CHEBI:456216"/>
        <dbReference type="EC" id="5.6.2.4"/>
    </reaction>
</comment>
<dbReference type="GO" id="GO:0033202">
    <property type="term" value="C:DNA helicase complex"/>
    <property type="evidence" value="ECO:0007669"/>
    <property type="project" value="TreeGrafter"/>
</dbReference>
<protein>
    <recommendedName>
        <fullName evidence="11">ATP-dependent DNA helicase</fullName>
        <ecNumber evidence="11">5.6.2.4</ecNumber>
    </recommendedName>
</protein>
<comment type="similarity">
    <text evidence="1 11">Belongs to the helicase family. UvrD subfamily.</text>
</comment>
<dbReference type="EC" id="5.6.2.4" evidence="11"/>
<dbReference type="Gene3D" id="1.10.486.10">
    <property type="entry name" value="PCRA, domain 4"/>
    <property type="match status" value="1"/>
</dbReference>
<keyword evidence="4 10" id="KW-0347">Helicase</keyword>
<proteinExistence type="inferred from homology"/>
<dbReference type="CDD" id="cd18807">
    <property type="entry name" value="SF1_C_UvrD"/>
    <property type="match status" value="1"/>
</dbReference>
<keyword evidence="15" id="KW-1185">Reference proteome</keyword>
<dbReference type="GO" id="GO:0006260">
    <property type="term" value="P:DNA replication"/>
    <property type="evidence" value="ECO:0007669"/>
    <property type="project" value="InterPro"/>
</dbReference>
<dbReference type="Pfam" id="PF00580">
    <property type="entry name" value="UvrD-helicase"/>
    <property type="match status" value="1"/>
</dbReference>
<accession>A0A8A7KJN3</accession>
<organism evidence="14 15">
    <name type="scientific">Iocasia fonsfrigidae</name>
    <dbReference type="NCBI Taxonomy" id="2682810"/>
    <lineage>
        <taxon>Bacteria</taxon>
        <taxon>Bacillati</taxon>
        <taxon>Bacillota</taxon>
        <taxon>Clostridia</taxon>
        <taxon>Halanaerobiales</taxon>
        <taxon>Halanaerobiaceae</taxon>
        <taxon>Iocasia</taxon>
    </lineage>
</organism>
<dbReference type="AlphaFoldDB" id="A0A8A7KJN3"/>
<dbReference type="Proteomes" id="UP000665020">
    <property type="component" value="Chromosome"/>
</dbReference>
<keyword evidence="2 10" id="KW-0547">Nucleotide-binding</keyword>
<evidence type="ECO:0000256" key="4">
    <source>
        <dbReference type="ARBA" id="ARBA00022806"/>
    </source>
</evidence>
<dbReference type="SUPFAM" id="SSF52540">
    <property type="entry name" value="P-loop containing nucleoside triphosphate hydrolases"/>
    <property type="match status" value="1"/>
</dbReference>
<dbReference type="EMBL" id="CP046640">
    <property type="protein sequence ID" value="QTL99047.1"/>
    <property type="molecule type" value="Genomic_DNA"/>
</dbReference>
<dbReference type="GO" id="GO:0009314">
    <property type="term" value="P:response to radiation"/>
    <property type="evidence" value="ECO:0007669"/>
    <property type="project" value="UniProtKB-ARBA"/>
</dbReference>
<evidence type="ECO:0000256" key="3">
    <source>
        <dbReference type="ARBA" id="ARBA00022801"/>
    </source>
</evidence>
<dbReference type="PROSITE" id="PS51198">
    <property type="entry name" value="UVRD_HELICASE_ATP_BIND"/>
    <property type="match status" value="1"/>
</dbReference>
<evidence type="ECO:0000256" key="8">
    <source>
        <dbReference type="ARBA" id="ARBA00034617"/>
    </source>
</evidence>
<dbReference type="PANTHER" id="PTHR11070:SF2">
    <property type="entry name" value="ATP-DEPENDENT DNA HELICASE SRS2"/>
    <property type="match status" value="1"/>
</dbReference>
<dbReference type="CDD" id="cd17932">
    <property type="entry name" value="DEXQc_UvrD"/>
    <property type="match status" value="1"/>
</dbReference>
<evidence type="ECO:0000256" key="9">
    <source>
        <dbReference type="ARBA" id="ARBA00048988"/>
    </source>
</evidence>
<evidence type="ECO:0000256" key="7">
    <source>
        <dbReference type="ARBA" id="ARBA00023235"/>
    </source>
</evidence>
<dbReference type="RefSeq" id="WP_230867443.1">
    <property type="nucleotide sequence ID" value="NZ_CP046640.1"/>
</dbReference>
<dbReference type="GO" id="GO:0000725">
    <property type="term" value="P:recombinational repair"/>
    <property type="evidence" value="ECO:0007669"/>
    <property type="project" value="TreeGrafter"/>
</dbReference>
<keyword evidence="3 10" id="KW-0378">Hydrolase</keyword>
<dbReference type="Gene3D" id="3.40.50.300">
    <property type="entry name" value="P-loop containing nucleotide triphosphate hydrolases"/>
    <property type="match status" value="2"/>
</dbReference>
<gene>
    <name evidence="14" type="primary">pcrA</name>
    <name evidence="14" type="ORF">GM661_14300</name>
</gene>
<evidence type="ECO:0000256" key="11">
    <source>
        <dbReference type="RuleBase" id="RU364053"/>
    </source>
</evidence>
<dbReference type="PROSITE" id="PS51217">
    <property type="entry name" value="UVRD_HELICASE_CTER"/>
    <property type="match status" value="1"/>
</dbReference>
<dbReference type="NCBIfam" id="TIGR01073">
    <property type="entry name" value="pcrA"/>
    <property type="match status" value="1"/>
</dbReference>
<feature type="binding site" evidence="10">
    <location>
        <begin position="29"/>
        <end position="36"/>
    </location>
    <ligand>
        <name>ATP</name>
        <dbReference type="ChEBI" id="CHEBI:30616"/>
    </ligand>
</feature>
<dbReference type="GO" id="GO:0003677">
    <property type="term" value="F:DNA binding"/>
    <property type="evidence" value="ECO:0007669"/>
    <property type="project" value="UniProtKB-KW"/>
</dbReference>
<dbReference type="GO" id="GO:0016787">
    <property type="term" value="F:hydrolase activity"/>
    <property type="evidence" value="ECO:0007669"/>
    <property type="project" value="UniProtKB-UniRule"/>
</dbReference>
<evidence type="ECO:0000256" key="5">
    <source>
        <dbReference type="ARBA" id="ARBA00022840"/>
    </source>
</evidence>
<dbReference type="InterPro" id="IPR014016">
    <property type="entry name" value="UvrD-like_ATP-bd"/>
</dbReference>
<feature type="domain" description="UvrD-like helicase ATP-binding" evidence="12">
    <location>
        <begin position="8"/>
        <end position="287"/>
    </location>
</feature>
<dbReference type="GO" id="GO:0005829">
    <property type="term" value="C:cytosol"/>
    <property type="evidence" value="ECO:0007669"/>
    <property type="project" value="TreeGrafter"/>
</dbReference>
<sequence>MDDDVILKGLNPEQQKAVEHLNGPLLVLAGAGSGKTRVLTRRIAYLIDHYRVSPYNILAVTFTNKAAEEMKERVASLLDSLGGTIWVSTFHSFCVRILRREIAKIGYSDNFVIYDTSDQKTVVKGVFKELNIDPKRTKPAAVLAEISRAKNELISVEEYQAGSGDYFSQISAPVYQRYQDRLKENNALDFDDLIMKTVDLFREYPLVLEHYQERFKYISVDEYQDVNTAQYQLVHLLAAKYRNLCVVGDPDQGIYGFRGADIKNILNFEKDYTDTKIIKLEQNYRSKEKILEAAHSVIANNISRKEKKLWTDRGEGEDINLYVAQNEKDEASYICKSIGELLERGYNYGDIAILYRTNAQSRALEDSLVKYAIPYQIIGGLRFYDRMEIKDILAYLRVIYNSDDDISLQRIINRPKRGIGAGTIAKLERYASEQGISLYQAGLRAEEITDLTGAYQKRVKNFFSMMEEFREYAGENTVDRLTDKILKETSYKGQLEKQGTVEAKTRLENIQELFSVMQEFLNNGEDNSLAGFLEEVSLISDVDTMEDTEQFIVLMTFHAAKGLEFPVVFMVGMEEGIFPHANSMFEVEGIEEERRLCYVGITRAMEKLYLSRARERMRFGEYQANPPSQFLQEIPDELLIERDSIFNIDKADEDPSNDKVVSTDKNRHAAKRQNYKVGDRVLHPKWGIGEVLEINNERSLELKIKFSRGKARTLLAEYAPIQKV</sequence>
<evidence type="ECO:0000256" key="1">
    <source>
        <dbReference type="ARBA" id="ARBA00009922"/>
    </source>
</evidence>
<dbReference type="GO" id="GO:0043138">
    <property type="term" value="F:3'-5' DNA helicase activity"/>
    <property type="evidence" value="ECO:0007669"/>
    <property type="project" value="UniProtKB-EC"/>
</dbReference>
<dbReference type="InterPro" id="IPR013986">
    <property type="entry name" value="DExx_box_DNA_helicase_dom_sf"/>
</dbReference>
<dbReference type="PANTHER" id="PTHR11070">
    <property type="entry name" value="UVRD / RECB / PCRA DNA HELICASE FAMILY MEMBER"/>
    <property type="match status" value="1"/>
</dbReference>
<keyword evidence="7" id="KW-0413">Isomerase</keyword>
<dbReference type="InterPro" id="IPR000212">
    <property type="entry name" value="DNA_helicase_UvrD/REP"/>
</dbReference>
<dbReference type="Pfam" id="PF13361">
    <property type="entry name" value="UvrD_C"/>
    <property type="match status" value="1"/>
</dbReference>
<dbReference type="InterPro" id="IPR005751">
    <property type="entry name" value="ATP-dep_DNA_helicase_PcrA"/>
</dbReference>
<comment type="catalytic activity">
    <reaction evidence="8">
        <text>Couples ATP hydrolysis with the unwinding of duplex DNA by translocating in the 3'-5' direction.</text>
        <dbReference type="EC" id="5.6.2.4"/>
    </reaction>
</comment>
<dbReference type="GO" id="GO:0005524">
    <property type="term" value="F:ATP binding"/>
    <property type="evidence" value="ECO:0007669"/>
    <property type="project" value="UniProtKB-UniRule"/>
</dbReference>
<evidence type="ECO:0000256" key="10">
    <source>
        <dbReference type="PROSITE-ProRule" id="PRU00560"/>
    </source>
</evidence>
<dbReference type="InterPro" id="IPR027417">
    <property type="entry name" value="P-loop_NTPase"/>
</dbReference>